<feature type="transmembrane region" description="Helical" evidence="3">
    <location>
        <begin position="52"/>
        <end position="71"/>
    </location>
</feature>
<keyword evidence="3" id="KW-0472">Membrane</keyword>
<gene>
    <name evidence="4" type="ORF">BU251_06695</name>
</gene>
<feature type="coiled-coil region" evidence="1">
    <location>
        <begin position="90"/>
        <end position="117"/>
    </location>
</feature>
<evidence type="ECO:0000256" key="2">
    <source>
        <dbReference type="SAM" id="MobiDB-lite"/>
    </source>
</evidence>
<evidence type="ECO:0000313" key="5">
    <source>
        <dbReference type="Proteomes" id="UP000287243"/>
    </source>
</evidence>
<keyword evidence="5" id="KW-1185">Reference proteome</keyword>
<reference evidence="4 5" key="1">
    <citation type="submission" date="2017-01" db="EMBL/GenBank/DDBJ databases">
        <title>First insights into the biology of 'candidatus Vampirococcus archaeovorus'.</title>
        <authorList>
            <person name="Kizina J."/>
            <person name="Jordan S."/>
            <person name="Stueber K."/>
            <person name="Reinhardt R."/>
            <person name="Harder J."/>
        </authorList>
    </citation>
    <scope>NUCLEOTIDE SEQUENCE [LARGE SCALE GENOMIC DNA]</scope>
    <source>
        <strain evidence="4 5">LiM</strain>
    </source>
</reference>
<dbReference type="KEGG" id="vai:BU251_06695"/>
<dbReference type="Pfam" id="PF16930">
    <property type="entry name" value="Porin_5"/>
    <property type="match status" value="2"/>
</dbReference>
<dbReference type="AlphaFoldDB" id="A0A410P5E6"/>
<evidence type="ECO:0000256" key="3">
    <source>
        <dbReference type="SAM" id="Phobius"/>
    </source>
</evidence>
<keyword evidence="3" id="KW-0812">Transmembrane</keyword>
<dbReference type="Gene3D" id="2.40.160.20">
    <property type="match status" value="1"/>
</dbReference>
<dbReference type="OrthoDB" id="5372286at2"/>
<evidence type="ECO:0000256" key="1">
    <source>
        <dbReference type="SAM" id="Coils"/>
    </source>
</evidence>
<name>A0A410P5E6_VELA1</name>
<sequence length="477" mass="52730">MERKLIPFARLFRPPTAGRSEQKKDQRDPFNNACLSGTGPARRGKGGKMRKTVFVFLASMLLGLSSFRAAWAGEVDVLLQKLVEKGVLNASEAQEIRTETNEEIAKTEKQKQEDYKEIAKGSMPDWVKNIKLKGDFRLRYQYKHEKATNDAAKDTHIGRIRLRLGLDAKVNDKLMAGVGIASGSGDPRSTNITLGGYNEKKTVVLDYAYGKYSPSDWFTAVGGKMLLGDALWEPTDLIWDTDITPEGGVFSLNKKLGSRASAFLNTGVLIVDADTSSDADSPMAYLAQAGATYKFNKDMSLKGSVSYQSFDNVKGHTSSKYSSASNTGNTTKGASSYIYDYQMFSPAVELTIKEPFSAVGSKIEMVKFFGEYVNNLDVSKGSSGFAVGFKLGHDKVSKWGDWQIKYIYAMLGKDAVLDVLPDSDRYGGATNMRSHECEFTYGLGKNTFLGVDIYRSWSISDPKNPETLVQVDWNMKF</sequence>
<keyword evidence="1" id="KW-0175">Coiled coil</keyword>
<dbReference type="SUPFAM" id="SSF56935">
    <property type="entry name" value="Porins"/>
    <property type="match status" value="1"/>
</dbReference>
<keyword evidence="3" id="KW-1133">Transmembrane helix</keyword>
<evidence type="ECO:0000313" key="4">
    <source>
        <dbReference type="EMBL" id="QAT17425.1"/>
    </source>
</evidence>
<organism evidence="4 5">
    <name type="scientific">Velamenicoccus archaeovorus</name>
    <dbReference type="NCBI Taxonomy" id="1930593"/>
    <lineage>
        <taxon>Bacteria</taxon>
        <taxon>Pseudomonadati</taxon>
        <taxon>Candidatus Omnitrophota</taxon>
        <taxon>Candidatus Velamenicoccus</taxon>
    </lineage>
</organism>
<dbReference type="InterPro" id="IPR032638">
    <property type="entry name" value="Porin_5"/>
</dbReference>
<dbReference type="Proteomes" id="UP000287243">
    <property type="component" value="Chromosome"/>
</dbReference>
<dbReference type="EMBL" id="CP019384">
    <property type="protein sequence ID" value="QAT17425.1"/>
    <property type="molecule type" value="Genomic_DNA"/>
</dbReference>
<protein>
    <submittedName>
        <fullName evidence="4">Uncharacterized protein</fullName>
    </submittedName>
</protein>
<proteinExistence type="predicted"/>
<feature type="region of interest" description="Disordered" evidence="2">
    <location>
        <begin position="16"/>
        <end position="46"/>
    </location>
</feature>
<accession>A0A410P5E6</accession>